<gene>
    <name evidence="1" type="ORF">J2S48_002164</name>
</gene>
<reference evidence="1 2" key="1">
    <citation type="submission" date="2023-07" db="EMBL/GenBank/DDBJ databases">
        <title>Sequencing the genomes of 1000 actinobacteria strains.</title>
        <authorList>
            <person name="Klenk H.-P."/>
        </authorList>
    </citation>
    <scope>NUCLEOTIDE SEQUENCE [LARGE SCALE GENOMIC DNA]</scope>
    <source>
        <strain evidence="1 2">DSM 45554</strain>
    </source>
</reference>
<evidence type="ECO:0008006" key="3">
    <source>
        <dbReference type="Google" id="ProtNLM"/>
    </source>
</evidence>
<dbReference type="RefSeq" id="WP_274997836.1">
    <property type="nucleotide sequence ID" value="NZ_JAJQQP010000018.1"/>
</dbReference>
<dbReference type="Proteomes" id="UP001183585">
    <property type="component" value="Unassembled WGS sequence"/>
</dbReference>
<keyword evidence="2" id="KW-1185">Reference proteome</keyword>
<accession>A0ABU2CMU0</accession>
<evidence type="ECO:0000313" key="2">
    <source>
        <dbReference type="Proteomes" id="UP001183585"/>
    </source>
</evidence>
<protein>
    <recommendedName>
        <fullName evidence="3">DUF1795 domain-containing protein</fullName>
    </recommendedName>
</protein>
<proteinExistence type="predicted"/>
<organism evidence="1 2">
    <name type="scientific">Promicromonospora iranensis</name>
    <dbReference type="NCBI Taxonomy" id="1105144"/>
    <lineage>
        <taxon>Bacteria</taxon>
        <taxon>Bacillati</taxon>
        <taxon>Actinomycetota</taxon>
        <taxon>Actinomycetes</taxon>
        <taxon>Micrococcales</taxon>
        <taxon>Promicromonosporaceae</taxon>
        <taxon>Promicromonospora</taxon>
    </lineage>
</organism>
<comment type="caution">
    <text evidence="1">The sequence shown here is derived from an EMBL/GenBank/DDBJ whole genome shotgun (WGS) entry which is preliminary data.</text>
</comment>
<evidence type="ECO:0000313" key="1">
    <source>
        <dbReference type="EMBL" id="MDR7382649.1"/>
    </source>
</evidence>
<name>A0ABU2CMU0_9MICO</name>
<dbReference type="EMBL" id="JAVDYE010000001">
    <property type="protein sequence ID" value="MDR7382649.1"/>
    <property type="molecule type" value="Genomic_DNA"/>
</dbReference>
<sequence>MTKQLGMTVDGMTIVLPGSWTKIPLDDPEQTVAFVKRFVKRQTGKADRLAKVRRETVQDLVASARDATRIGVHTYLMSLEILPRVPFPAALLFLDQDWTEAARSALADGDVEAALTATFGAVEMGDSRNGPFGRRWEVLTQTLGEEEMLTLRLEYFVPYPDGTKVLVARANVPNIPRAEPFGLLFNEIIDSISFPEPDEAEPAAVLAEPATVPNVS</sequence>